<organism evidence="5 6">
    <name type="scientific">Naumannella cuiyingiana</name>
    <dbReference type="NCBI Taxonomy" id="1347891"/>
    <lineage>
        <taxon>Bacteria</taxon>
        <taxon>Bacillati</taxon>
        <taxon>Actinomycetota</taxon>
        <taxon>Actinomycetes</taxon>
        <taxon>Propionibacteriales</taxon>
        <taxon>Propionibacteriaceae</taxon>
        <taxon>Naumannella</taxon>
    </lineage>
</organism>
<feature type="DNA-binding region" description="H-T-H motif" evidence="2">
    <location>
        <begin position="46"/>
        <end position="65"/>
    </location>
</feature>
<dbReference type="Pfam" id="PF00440">
    <property type="entry name" value="TetR_N"/>
    <property type="match status" value="1"/>
</dbReference>
<dbReference type="SUPFAM" id="SSF46689">
    <property type="entry name" value="Homeodomain-like"/>
    <property type="match status" value="1"/>
</dbReference>
<dbReference type="Gene3D" id="1.10.357.10">
    <property type="entry name" value="Tetracycline Repressor, domain 2"/>
    <property type="match status" value="1"/>
</dbReference>
<dbReference type="RefSeq" id="WP_179444914.1">
    <property type="nucleotide sequence ID" value="NZ_JACBZS010000001.1"/>
</dbReference>
<name>A0A7Z0D9A9_9ACTN</name>
<evidence type="ECO:0000259" key="4">
    <source>
        <dbReference type="PROSITE" id="PS50977"/>
    </source>
</evidence>
<keyword evidence="6" id="KW-1185">Reference proteome</keyword>
<evidence type="ECO:0000313" key="5">
    <source>
        <dbReference type="EMBL" id="NYI71038.1"/>
    </source>
</evidence>
<accession>A0A7Z0D9A9</accession>
<feature type="domain" description="HTH tetR-type" evidence="4">
    <location>
        <begin position="23"/>
        <end position="83"/>
    </location>
</feature>
<evidence type="ECO:0000256" key="1">
    <source>
        <dbReference type="ARBA" id="ARBA00023125"/>
    </source>
</evidence>
<dbReference type="EMBL" id="JACBZS010000001">
    <property type="protein sequence ID" value="NYI71038.1"/>
    <property type="molecule type" value="Genomic_DNA"/>
</dbReference>
<feature type="region of interest" description="Disordered" evidence="3">
    <location>
        <begin position="1"/>
        <end position="23"/>
    </location>
</feature>
<dbReference type="PANTHER" id="PTHR30055:SF241">
    <property type="entry name" value="TRANSCRIPTIONAL REGULATORY PROTEIN"/>
    <property type="match status" value="1"/>
</dbReference>
<dbReference type="Proteomes" id="UP000527616">
    <property type="component" value="Unassembled WGS sequence"/>
</dbReference>
<reference evidence="5 6" key="1">
    <citation type="submission" date="2020-07" db="EMBL/GenBank/DDBJ databases">
        <title>Sequencing the genomes of 1000 actinobacteria strains.</title>
        <authorList>
            <person name="Klenk H.-P."/>
        </authorList>
    </citation>
    <scope>NUCLEOTIDE SEQUENCE [LARGE SCALE GENOMIC DNA]</scope>
    <source>
        <strain evidence="5 6">DSM 103164</strain>
    </source>
</reference>
<dbReference type="InterPro" id="IPR009057">
    <property type="entry name" value="Homeodomain-like_sf"/>
</dbReference>
<dbReference type="AlphaFoldDB" id="A0A7Z0D9A9"/>
<evidence type="ECO:0000313" key="6">
    <source>
        <dbReference type="Proteomes" id="UP000527616"/>
    </source>
</evidence>
<dbReference type="PANTHER" id="PTHR30055">
    <property type="entry name" value="HTH-TYPE TRANSCRIPTIONAL REGULATOR RUTR"/>
    <property type="match status" value="1"/>
</dbReference>
<comment type="caution">
    <text evidence="5">The sequence shown here is derived from an EMBL/GenBank/DDBJ whole genome shotgun (WGS) entry which is preliminary data.</text>
</comment>
<dbReference type="InterPro" id="IPR001647">
    <property type="entry name" value="HTH_TetR"/>
</dbReference>
<dbReference type="GO" id="GO:0003700">
    <property type="term" value="F:DNA-binding transcription factor activity"/>
    <property type="evidence" value="ECO:0007669"/>
    <property type="project" value="TreeGrafter"/>
</dbReference>
<dbReference type="PRINTS" id="PR00455">
    <property type="entry name" value="HTHTETR"/>
</dbReference>
<dbReference type="PROSITE" id="PS50977">
    <property type="entry name" value="HTH_TETR_2"/>
    <property type="match status" value="1"/>
</dbReference>
<protein>
    <submittedName>
        <fullName evidence="5">AcrR family transcriptional regulator</fullName>
    </submittedName>
</protein>
<dbReference type="InterPro" id="IPR050109">
    <property type="entry name" value="HTH-type_TetR-like_transc_reg"/>
</dbReference>
<proteinExistence type="predicted"/>
<keyword evidence="1 2" id="KW-0238">DNA-binding</keyword>
<dbReference type="GO" id="GO:0000976">
    <property type="term" value="F:transcription cis-regulatory region binding"/>
    <property type="evidence" value="ECO:0007669"/>
    <property type="project" value="TreeGrafter"/>
</dbReference>
<sequence>MGNSVMGDTGRRADPVGARPRRADVRQRIVETAAARFEEGGYAATTLNDIAATAGFTKGAVYSNFGSKPELLLAVWREIFDASAGSALGTARQILADGGGDDPARLAAALAAPVRNTSGWQAILAEFRALARRDPAIAERYAEIRRQHVDDLTGLLGSLGLFAGEAECRHAAVVLMGQVSACAQEYAAGAITADEVTATLEWLIGKVLR</sequence>
<evidence type="ECO:0000256" key="2">
    <source>
        <dbReference type="PROSITE-ProRule" id="PRU00335"/>
    </source>
</evidence>
<gene>
    <name evidence="5" type="ORF">GGQ54_001598</name>
</gene>
<evidence type="ECO:0000256" key="3">
    <source>
        <dbReference type="SAM" id="MobiDB-lite"/>
    </source>
</evidence>